<comment type="caution">
    <text evidence="2">The sequence shown here is derived from an EMBL/GenBank/DDBJ whole genome shotgun (WGS) entry which is preliminary data.</text>
</comment>
<name>A0A839UBU7_9HYPH</name>
<dbReference type="EMBL" id="JACHXN010000008">
    <property type="protein sequence ID" value="MBB3146392.1"/>
    <property type="molecule type" value="Genomic_DNA"/>
</dbReference>
<dbReference type="Pfam" id="PF05119">
    <property type="entry name" value="Terminase_4"/>
    <property type="match status" value="1"/>
</dbReference>
<dbReference type="RefSeq" id="WP_183662296.1">
    <property type="nucleotide sequence ID" value="NZ_JACHXN010000008.1"/>
</dbReference>
<evidence type="ECO:0000313" key="3">
    <source>
        <dbReference type="Proteomes" id="UP000554520"/>
    </source>
</evidence>
<organism evidence="2 3">
    <name type="scientific">Phyllobacterium trifolii</name>
    <dbReference type="NCBI Taxonomy" id="300193"/>
    <lineage>
        <taxon>Bacteria</taxon>
        <taxon>Pseudomonadati</taxon>
        <taxon>Pseudomonadota</taxon>
        <taxon>Alphaproteobacteria</taxon>
        <taxon>Hyphomicrobiales</taxon>
        <taxon>Phyllobacteriaceae</taxon>
        <taxon>Phyllobacterium</taxon>
    </lineage>
</organism>
<dbReference type="AlphaFoldDB" id="A0A839UBU7"/>
<evidence type="ECO:0000313" key="2">
    <source>
        <dbReference type="EMBL" id="MBB3146392.1"/>
    </source>
</evidence>
<gene>
    <name evidence="2" type="ORF">FHS21_002807</name>
</gene>
<reference evidence="2 3" key="1">
    <citation type="submission" date="2020-08" db="EMBL/GenBank/DDBJ databases">
        <title>Genomic Encyclopedia of Type Strains, Phase III (KMG-III): the genomes of soil and plant-associated and newly described type strains.</title>
        <authorList>
            <person name="Whitman W."/>
        </authorList>
    </citation>
    <scope>NUCLEOTIDE SEQUENCE [LARGE SCALE GENOMIC DNA]</scope>
    <source>
        <strain evidence="2 3">CECT 7015</strain>
    </source>
</reference>
<accession>A0A839UBU7</accession>
<keyword evidence="3" id="KW-1185">Reference proteome</keyword>
<protein>
    <submittedName>
        <fullName evidence="2">P27 family predicted phage terminase small subunit</fullName>
    </submittedName>
</protein>
<sequence length="185" mass="20016">MSGTKGRSGRNPKPLAVLRQEGDRGHRGPKLKRMVEPQAKGTPKCPTHLSDIEKAIWRHVIAHAPAQVLNRCDDLLLEVLAVNLARMRLANSTVDKTGLVVKGPQGAIINPLVRIANASAAIVRNICSDIGLSPVSRARLIQLEDFESCDTVFESYVFGDADDTSLYGSAGNSRSKRPRNGGQLN</sequence>
<feature type="region of interest" description="Disordered" evidence="1">
    <location>
        <begin position="1"/>
        <end position="46"/>
    </location>
</feature>
<dbReference type="Proteomes" id="UP000554520">
    <property type="component" value="Unassembled WGS sequence"/>
</dbReference>
<evidence type="ECO:0000256" key="1">
    <source>
        <dbReference type="SAM" id="MobiDB-lite"/>
    </source>
</evidence>
<proteinExistence type="predicted"/>
<dbReference type="InterPro" id="IPR006448">
    <property type="entry name" value="Phage_term_ssu_P27"/>
</dbReference>
<dbReference type="NCBIfam" id="TIGR01558">
    <property type="entry name" value="sm_term_P27"/>
    <property type="match status" value="1"/>
</dbReference>